<sequence>MLCHLCETFLINVLHQDLTAWRRVEKGWFTFKHGDYATVKAAAEAGCELCALFNRVRAQNISNYEELNEKWHVQAASIDVKHEYDLISTGRKTPDLEPRSRWTFQLLTVTPEMSWIPFEIFKPKNVDSSCGENAATSFDWPLAVSARSDAAEAVALARNWVDRCLGGHPSCVRPERASLPTRVIEVGFPNGVPTPRLRVTHGRLGRYVTLSHCWGTGNRLTLTKRNLHAFQQAIAFEDLPRTFQDAIRLTISLGDDVADWRHESGAMCAVFVNALFSVSALAATDSHSGMLHARILPQTSVQVGDVQVGIRSRLDGLREAMRRSRLGSRAWCFQEYLLPRAILHVGANQMYWDCRTCTVSESDHKATDRQMLHHFMDFPRKAAILTRSNDWLGLVTEYSRRQVTRPSDRLPAIAGLADKAKNEVGSTYIQGLWANDLHAGLLWRRQGVVHGNLVPSRDTYAPRRSARTNDRPQVPIASSWSWASINDAVEYLVYSDFTVRSMRDSDASFHVFGLNPRLQPAESLALKGFLKRGSCKPLAGHSREPDAAMFRSSGSSLDDNGLICYLDYVDDPISRSCYCFQVAAWHRPIATKASKRTIEELTRVFYLVLERIPDAASDIGLSRNSFGSFKRIGMGYDHSSKVDQLFLNAERQQLLLF</sequence>
<proteinExistence type="predicted"/>
<keyword evidence="2" id="KW-1185">Reference proteome</keyword>
<organism evidence="1 2">
    <name type="scientific">Vermiconidia calcicola</name>
    <dbReference type="NCBI Taxonomy" id="1690605"/>
    <lineage>
        <taxon>Eukaryota</taxon>
        <taxon>Fungi</taxon>
        <taxon>Dikarya</taxon>
        <taxon>Ascomycota</taxon>
        <taxon>Pezizomycotina</taxon>
        <taxon>Dothideomycetes</taxon>
        <taxon>Dothideomycetidae</taxon>
        <taxon>Mycosphaerellales</taxon>
        <taxon>Extremaceae</taxon>
        <taxon>Vermiconidia</taxon>
    </lineage>
</organism>
<comment type="caution">
    <text evidence="1">The sequence shown here is derived from an EMBL/GenBank/DDBJ whole genome shotgun (WGS) entry which is preliminary data.</text>
</comment>
<evidence type="ECO:0000313" key="1">
    <source>
        <dbReference type="EMBL" id="KAK3681908.1"/>
    </source>
</evidence>
<evidence type="ECO:0000313" key="2">
    <source>
        <dbReference type="Proteomes" id="UP001281147"/>
    </source>
</evidence>
<name>A0ACC3MBS3_9PEZI</name>
<dbReference type="EMBL" id="JAUTXU010000389">
    <property type="protein sequence ID" value="KAK3681908.1"/>
    <property type="molecule type" value="Genomic_DNA"/>
</dbReference>
<reference evidence="1" key="1">
    <citation type="submission" date="2023-07" db="EMBL/GenBank/DDBJ databases">
        <title>Black Yeasts Isolated from many extreme environments.</title>
        <authorList>
            <person name="Coleine C."/>
            <person name="Stajich J.E."/>
            <person name="Selbmann L."/>
        </authorList>
    </citation>
    <scope>NUCLEOTIDE SEQUENCE</scope>
    <source>
        <strain evidence="1">CCFEE 5714</strain>
    </source>
</reference>
<gene>
    <name evidence="1" type="ORF">LTR37_020777</name>
</gene>
<protein>
    <submittedName>
        <fullName evidence="1">Uncharacterized protein</fullName>
    </submittedName>
</protein>
<dbReference type="Proteomes" id="UP001281147">
    <property type="component" value="Unassembled WGS sequence"/>
</dbReference>
<accession>A0ACC3MBS3</accession>